<evidence type="ECO:0000256" key="6">
    <source>
        <dbReference type="ARBA" id="ARBA00023014"/>
    </source>
</evidence>
<evidence type="ECO:0000256" key="2">
    <source>
        <dbReference type="ARBA" id="ARBA00022485"/>
    </source>
</evidence>
<dbReference type="NCBIfam" id="TIGR02745">
    <property type="entry name" value="ccoG_rdxA_fixG"/>
    <property type="match status" value="1"/>
</dbReference>
<evidence type="ECO:0000256" key="7">
    <source>
        <dbReference type="SAM" id="Phobius"/>
    </source>
</evidence>
<evidence type="ECO:0000256" key="1">
    <source>
        <dbReference type="ARBA" id="ARBA00022448"/>
    </source>
</evidence>
<feature type="transmembrane region" description="Helical" evidence="7">
    <location>
        <begin position="90"/>
        <end position="111"/>
    </location>
</feature>
<accession>A0A3B1ANX5</accession>
<keyword evidence="7" id="KW-0812">Transmembrane</keyword>
<dbReference type="GO" id="GO:0046872">
    <property type="term" value="F:metal ion binding"/>
    <property type="evidence" value="ECO:0007669"/>
    <property type="project" value="UniProtKB-KW"/>
</dbReference>
<dbReference type="PROSITE" id="PS00198">
    <property type="entry name" value="4FE4S_FER_1"/>
    <property type="match status" value="1"/>
</dbReference>
<dbReference type="InterPro" id="IPR014116">
    <property type="entry name" value="Cyt_c_oxidase_cbb3_FixG"/>
</dbReference>
<keyword evidence="4" id="KW-0249">Electron transport</keyword>
<dbReference type="InterPro" id="IPR051684">
    <property type="entry name" value="Electron_Trans/Redox"/>
</dbReference>
<dbReference type="Pfam" id="PF12801">
    <property type="entry name" value="Fer4_5"/>
    <property type="match status" value="1"/>
</dbReference>
<feature type="transmembrane region" description="Helical" evidence="7">
    <location>
        <begin position="44"/>
        <end position="61"/>
    </location>
</feature>
<keyword evidence="7" id="KW-0472">Membrane</keyword>
<dbReference type="InterPro" id="IPR032879">
    <property type="entry name" value="FixG_C"/>
</dbReference>
<name>A0A3B1ANX5_9ZZZZ</name>
<sequence length="473" mass="53226">MTKLDSNANMAAIDDLFEEADHWQVNTGGETIHAKRIPGKWRRYKWLGSSIYLLFFFGPYLRWGDRQAILFDIPGRQFHLLNVTILPQDVWILSLVLLFLAMLLFMITAIAGRIWCGFFCFQTAWTDVYTLIEEKLEGTPQQRRKLDAAPYTLRKVLTKATKHALWLLIAVLTGVSFTAWFTDVFGLWADLFAIELPVPAIVTILLFIAGTYILAGFMREQTCMWLCPYARIQGAMVDETTILPAYDFRRGEPRGRIHKGASSDDLGDCVDCNQCVAVCPPGIDIRNGQQEGCIMCALCLDACDAVMDKLGRPRGLIRFESLKGLEEGAHHPIYKRPRVWITNLIILVAISGIVYGLNSIDAIELKVLHARQPLYVLQSDGSIQNKYTLKILNKLAEDVAVNISATGPKELVISTGLQVTARHGTVTPVMVLVRVPRRNLAAESEPIMFRIDTQSQQQHFSSRRESIFIGPVK</sequence>
<dbReference type="GO" id="GO:0005886">
    <property type="term" value="C:plasma membrane"/>
    <property type="evidence" value="ECO:0007669"/>
    <property type="project" value="TreeGrafter"/>
</dbReference>
<feature type="transmembrane region" description="Helical" evidence="7">
    <location>
        <begin position="164"/>
        <end position="182"/>
    </location>
</feature>
<keyword evidence="5" id="KW-0408">Iron</keyword>
<dbReference type="Gene3D" id="2.60.40.10">
    <property type="entry name" value="Immunoglobulins"/>
    <property type="match status" value="1"/>
</dbReference>
<dbReference type="Pfam" id="PF13746">
    <property type="entry name" value="Fer4_18"/>
    <property type="match status" value="1"/>
</dbReference>
<protein>
    <submittedName>
        <fullName evidence="9">Type cbb3 cytochrome oxidase biogenesis protein CcoG, involved in Cu oxidation</fullName>
    </submittedName>
</protein>
<evidence type="ECO:0000259" key="8">
    <source>
        <dbReference type="PROSITE" id="PS51379"/>
    </source>
</evidence>
<dbReference type="PANTHER" id="PTHR30176:SF3">
    <property type="entry name" value="FERREDOXIN-TYPE PROTEIN NAPH"/>
    <property type="match status" value="1"/>
</dbReference>
<dbReference type="InterPro" id="IPR017896">
    <property type="entry name" value="4Fe4S_Fe-S-bd"/>
</dbReference>
<dbReference type="EMBL" id="UOFX01000027">
    <property type="protein sequence ID" value="VAX07646.1"/>
    <property type="molecule type" value="Genomic_DNA"/>
</dbReference>
<feature type="transmembrane region" description="Helical" evidence="7">
    <location>
        <begin position="194"/>
        <end position="215"/>
    </location>
</feature>
<gene>
    <name evidence="9" type="ORF">MNBD_GAMMA26-1390</name>
</gene>
<reference evidence="9" key="1">
    <citation type="submission" date="2018-06" db="EMBL/GenBank/DDBJ databases">
        <authorList>
            <person name="Zhirakovskaya E."/>
        </authorList>
    </citation>
    <scope>NUCLEOTIDE SEQUENCE</scope>
</reference>
<dbReference type="PROSITE" id="PS51379">
    <property type="entry name" value="4FE4S_FER_2"/>
    <property type="match status" value="1"/>
</dbReference>
<dbReference type="AlphaFoldDB" id="A0A3B1ANX5"/>
<dbReference type="GO" id="GO:0051539">
    <property type="term" value="F:4 iron, 4 sulfur cluster binding"/>
    <property type="evidence" value="ECO:0007669"/>
    <property type="project" value="UniProtKB-KW"/>
</dbReference>
<evidence type="ECO:0000256" key="4">
    <source>
        <dbReference type="ARBA" id="ARBA00022982"/>
    </source>
</evidence>
<evidence type="ECO:0000256" key="3">
    <source>
        <dbReference type="ARBA" id="ARBA00022723"/>
    </source>
</evidence>
<feature type="transmembrane region" description="Helical" evidence="7">
    <location>
        <begin position="339"/>
        <end position="357"/>
    </location>
</feature>
<keyword evidence="2" id="KW-0004">4Fe-4S</keyword>
<dbReference type="Pfam" id="PF11614">
    <property type="entry name" value="FixG_C"/>
    <property type="match status" value="1"/>
</dbReference>
<dbReference type="InterPro" id="IPR013783">
    <property type="entry name" value="Ig-like_fold"/>
</dbReference>
<keyword evidence="7" id="KW-1133">Transmembrane helix</keyword>
<dbReference type="InterPro" id="IPR017900">
    <property type="entry name" value="4Fe4S_Fe_S_CS"/>
</dbReference>
<dbReference type="SUPFAM" id="SSF54862">
    <property type="entry name" value="4Fe-4S ferredoxins"/>
    <property type="match status" value="1"/>
</dbReference>
<keyword evidence="3" id="KW-0479">Metal-binding</keyword>
<keyword evidence="6" id="KW-0411">Iron-sulfur</keyword>
<feature type="domain" description="4Fe-4S ferredoxin-type" evidence="8">
    <location>
        <begin position="260"/>
        <end position="288"/>
    </location>
</feature>
<evidence type="ECO:0000313" key="9">
    <source>
        <dbReference type="EMBL" id="VAX07646.1"/>
    </source>
</evidence>
<proteinExistence type="predicted"/>
<evidence type="ECO:0000256" key="5">
    <source>
        <dbReference type="ARBA" id="ARBA00023004"/>
    </source>
</evidence>
<dbReference type="InterPro" id="IPR009051">
    <property type="entry name" value="Helical_ferredxn"/>
</dbReference>
<dbReference type="Gene3D" id="1.10.1060.10">
    <property type="entry name" value="Alpha-helical ferredoxin"/>
    <property type="match status" value="1"/>
</dbReference>
<dbReference type="PANTHER" id="PTHR30176">
    <property type="entry name" value="FERREDOXIN-TYPE PROTEIN NAPH"/>
    <property type="match status" value="1"/>
</dbReference>
<organism evidence="9">
    <name type="scientific">hydrothermal vent metagenome</name>
    <dbReference type="NCBI Taxonomy" id="652676"/>
    <lineage>
        <taxon>unclassified sequences</taxon>
        <taxon>metagenomes</taxon>
        <taxon>ecological metagenomes</taxon>
    </lineage>
</organism>
<keyword evidence="1" id="KW-0813">Transport</keyword>